<dbReference type="Pfam" id="PF13966">
    <property type="entry name" value="zf-RVT"/>
    <property type="match status" value="1"/>
</dbReference>
<evidence type="ECO:0000259" key="1">
    <source>
        <dbReference type="Pfam" id="PF13320"/>
    </source>
</evidence>
<sequence>MLMHLAENSQDFVVPPVEGVAGGGTAYGWSDGGLYGSNPLKGSIDPTEVPTADIVHVWCMPSTANVGPQELPRHLEPISSNGAGSFPWKIIWKAKVPPRVAFFSWTAASGKILTMDNLSRRGIILASWCCMCKADGESIDHLLLHCTYAKELWDMIFSLFGIHWVMPRRVIEVFCCWQGRLGRHRNMVIWKAIPHCLMWADFSSPPITSQMIKIAALLLVPIRGLQPEFATCIGSWMGEMNGSGDFKIARNERESVQVAMRPKVSWSGSDVAGVVQVQCSDLCSTSGDRLVVGQSVMLRRVVPILGVPDALVPLDLPVSQLSLLPGETTAVWVSIDVPSTQAPGQYEGEVIITALKTDAESPSQCMGKAEKRQLYTELRSCLDIVEPIDGKPLEEVVERVKSAGTSLRRVLLSPSFSEFLSNNGPVDIMDEDAISNLSVHVKLHLTVWDFILPATPSLPAVFGISDTVIEDRFGVEHGTQEWYEALDQHFKWLLQYRISPYFCRWGDRMRVLAYTCPWPADHPKSDEYLSDPRLAAYAVPYSRAVFGSDAAKDYLQKEVEILRTKTHWKKAYFYLWDEPLNLEHFDSIRNMASEIHAYAPDARVLTTYYCGPSDAPLAPTAFEAFVKVPNFLRPHTQIYCTRFEGKDPLALTCEVCRTAMLNFIFSDDFEWVLGNREDLAKDIIAELQPEGSEEWWTYVCMGPSDPQPNWHLGMRGSQHRAVFWRVWKEGGTGFLYWGANCYEKASVPSAEIRFRRGLPPGDGVLFYPGEVFSSSHEPVASVRLERILSGLQDIEYLKLYASRYGRDEGAALLEKTGVYLGPERYTVEHMPIDVMRGEIFNACRS</sequence>
<name>A0A2N9GML9_FAGSY</name>
<reference evidence="3" key="1">
    <citation type="submission" date="2018-02" db="EMBL/GenBank/DDBJ databases">
        <authorList>
            <person name="Cohen D.B."/>
            <person name="Kent A.D."/>
        </authorList>
    </citation>
    <scope>NUCLEOTIDE SEQUENCE</scope>
</reference>
<protein>
    <recommendedName>
        <fullName evidence="4">Glycoside hydrolase 123 C-terminal domain-containing protein</fullName>
    </recommendedName>
</protein>
<accession>A0A2N9GML9</accession>
<gene>
    <name evidence="3" type="ORF">FSB_LOCUS28522</name>
</gene>
<feature type="domain" description="Reverse transcriptase zinc-binding" evidence="2">
    <location>
        <begin position="83"/>
        <end position="153"/>
    </location>
</feature>
<evidence type="ECO:0008006" key="4">
    <source>
        <dbReference type="Google" id="ProtNLM"/>
    </source>
</evidence>
<evidence type="ECO:0000313" key="3">
    <source>
        <dbReference type="EMBL" id="SPD00640.1"/>
    </source>
</evidence>
<dbReference type="AlphaFoldDB" id="A0A2N9GML9"/>
<proteinExistence type="predicted"/>
<dbReference type="EMBL" id="OIVN01002112">
    <property type="protein sequence ID" value="SPD00640.1"/>
    <property type="molecule type" value="Genomic_DNA"/>
</dbReference>
<dbReference type="PANTHER" id="PTHR37193:SF1">
    <property type="entry name" value="ALPHA-1,6-MANNOSYL-GLYCOPROTEIN 2-BETA-N-ACETYLGLUCOSAMINYLTRANSFERASE"/>
    <property type="match status" value="1"/>
</dbReference>
<feature type="domain" description="Glycoside hydrolase 123 catalytic" evidence="1">
    <location>
        <begin position="681"/>
        <end position="799"/>
    </location>
</feature>
<dbReference type="InterPro" id="IPR026960">
    <property type="entry name" value="RVT-Znf"/>
</dbReference>
<dbReference type="PANTHER" id="PTHR37193">
    <property type="entry name" value="ALPHA-1,6-MANNOSYL-GLYCOPROTEIN 2-BETA-N-ACETYLGLUCOSAMINYLTRANSFERASE"/>
    <property type="match status" value="1"/>
</dbReference>
<evidence type="ECO:0000259" key="2">
    <source>
        <dbReference type="Pfam" id="PF13966"/>
    </source>
</evidence>
<organism evidence="3">
    <name type="scientific">Fagus sylvatica</name>
    <name type="common">Beechnut</name>
    <dbReference type="NCBI Taxonomy" id="28930"/>
    <lineage>
        <taxon>Eukaryota</taxon>
        <taxon>Viridiplantae</taxon>
        <taxon>Streptophyta</taxon>
        <taxon>Embryophyta</taxon>
        <taxon>Tracheophyta</taxon>
        <taxon>Spermatophyta</taxon>
        <taxon>Magnoliopsida</taxon>
        <taxon>eudicotyledons</taxon>
        <taxon>Gunneridae</taxon>
        <taxon>Pentapetalae</taxon>
        <taxon>rosids</taxon>
        <taxon>fabids</taxon>
        <taxon>Fagales</taxon>
        <taxon>Fagaceae</taxon>
        <taxon>Fagus</taxon>
    </lineage>
</organism>
<dbReference type="Pfam" id="PF13320">
    <property type="entry name" value="GH123_cat"/>
    <property type="match status" value="1"/>
</dbReference>
<dbReference type="InterPro" id="IPR025150">
    <property type="entry name" value="GH123_cat"/>
</dbReference>